<dbReference type="InterPro" id="IPR043128">
    <property type="entry name" value="Rev_trsase/Diguanyl_cyclase"/>
</dbReference>
<gene>
    <name evidence="1" type="ORF">NDU88_003516</name>
</gene>
<accession>A0AAV7LH64</accession>
<name>A0AAV7LH64_PLEWA</name>
<comment type="caution">
    <text evidence="1">The sequence shown here is derived from an EMBL/GenBank/DDBJ whole genome shotgun (WGS) entry which is preliminary data.</text>
</comment>
<evidence type="ECO:0000313" key="2">
    <source>
        <dbReference type="Proteomes" id="UP001066276"/>
    </source>
</evidence>
<dbReference type="AlphaFoldDB" id="A0AAV7LH64"/>
<evidence type="ECO:0000313" key="1">
    <source>
        <dbReference type="EMBL" id="KAJ1090383.1"/>
    </source>
</evidence>
<sequence>MPVNDGLKKLLAEMLEDGGIEPVEESEWVSPMVITKKADGCLRFCVDLLSVNQNIVVDVFPLPSINELLTLVKDKRYFSKLDLRNAYHQRWNFRNVALYQKSGMIDKEFDEGCSRMMFMNDGEVVSEKGGMSLDDCVEEQGVGNECGDGSVESVDAPVLQKRIRKPPSYLEDFIR</sequence>
<dbReference type="SUPFAM" id="SSF56672">
    <property type="entry name" value="DNA/RNA polymerases"/>
    <property type="match status" value="1"/>
</dbReference>
<proteinExistence type="predicted"/>
<dbReference type="PANTHER" id="PTHR24559">
    <property type="entry name" value="TRANSPOSON TY3-I GAG-POL POLYPROTEIN"/>
    <property type="match status" value="1"/>
</dbReference>
<organism evidence="1 2">
    <name type="scientific">Pleurodeles waltl</name>
    <name type="common">Iberian ribbed newt</name>
    <dbReference type="NCBI Taxonomy" id="8319"/>
    <lineage>
        <taxon>Eukaryota</taxon>
        <taxon>Metazoa</taxon>
        <taxon>Chordata</taxon>
        <taxon>Craniata</taxon>
        <taxon>Vertebrata</taxon>
        <taxon>Euteleostomi</taxon>
        <taxon>Amphibia</taxon>
        <taxon>Batrachia</taxon>
        <taxon>Caudata</taxon>
        <taxon>Salamandroidea</taxon>
        <taxon>Salamandridae</taxon>
        <taxon>Pleurodelinae</taxon>
        <taxon>Pleurodeles</taxon>
    </lineage>
</organism>
<evidence type="ECO:0008006" key="3">
    <source>
        <dbReference type="Google" id="ProtNLM"/>
    </source>
</evidence>
<dbReference type="Gene3D" id="3.30.70.270">
    <property type="match status" value="1"/>
</dbReference>
<dbReference type="Proteomes" id="UP001066276">
    <property type="component" value="Chromosome 11"/>
</dbReference>
<keyword evidence="2" id="KW-1185">Reference proteome</keyword>
<dbReference type="Gene3D" id="3.10.10.10">
    <property type="entry name" value="HIV Type 1 Reverse Transcriptase, subunit A, domain 1"/>
    <property type="match status" value="1"/>
</dbReference>
<dbReference type="InterPro" id="IPR053134">
    <property type="entry name" value="RNA-dir_DNA_polymerase"/>
</dbReference>
<dbReference type="PANTHER" id="PTHR24559:SF444">
    <property type="entry name" value="REVERSE TRANSCRIPTASE DOMAIN-CONTAINING PROTEIN"/>
    <property type="match status" value="1"/>
</dbReference>
<reference evidence="1" key="1">
    <citation type="journal article" date="2022" name="bioRxiv">
        <title>Sequencing and chromosome-scale assembly of the giantPleurodeles waltlgenome.</title>
        <authorList>
            <person name="Brown T."/>
            <person name="Elewa A."/>
            <person name="Iarovenko S."/>
            <person name="Subramanian E."/>
            <person name="Araus A.J."/>
            <person name="Petzold A."/>
            <person name="Susuki M."/>
            <person name="Suzuki K.-i.T."/>
            <person name="Hayashi T."/>
            <person name="Toyoda A."/>
            <person name="Oliveira C."/>
            <person name="Osipova E."/>
            <person name="Leigh N.D."/>
            <person name="Simon A."/>
            <person name="Yun M.H."/>
        </authorList>
    </citation>
    <scope>NUCLEOTIDE SEQUENCE</scope>
    <source>
        <strain evidence="1">20211129_DDA</strain>
        <tissue evidence="1">Liver</tissue>
    </source>
</reference>
<protein>
    <recommendedName>
        <fullName evidence="3">Reverse transcriptase domain-containing protein</fullName>
    </recommendedName>
</protein>
<dbReference type="EMBL" id="JANPWB010000015">
    <property type="protein sequence ID" value="KAJ1090383.1"/>
    <property type="molecule type" value="Genomic_DNA"/>
</dbReference>
<dbReference type="InterPro" id="IPR043502">
    <property type="entry name" value="DNA/RNA_pol_sf"/>
</dbReference>